<organism evidence="2 3">
    <name type="scientific">Bradyrhizobium diversitatis</name>
    <dbReference type="NCBI Taxonomy" id="2755406"/>
    <lineage>
        <taxon>Bacteria</taxon>
        <taxon>Pseudomonadati</taxon>
        <taxon>Pseudomonadota</taxon>
        <taxon>Alphaproteobacteria</taxon>
        <taxon>Hyphomicrobiales</taxon>
        <taxon>Nitrobacteraceae</taxon>
        <taxon>Bradyrhizobium</taxon>
    </lineage>
</organism>
<sequence>MVDLNLEREALQRHFRQSGPLFYGLYPIQLAAPPRNDPQRSRYIGELRGFYPRHDPLGSPVEPMISNGYFGPWNSFLHYAPNEDGVHRGHGGCDVYTGYTPFPFEVGVRALVGGTLTLKTAYQQTTNAFEEETINGQSVRTKRRKIEELGNRIAVEFDVTVGTRVIRYRLDYGHLNRFAPAHPDAPAGIKQGELIGFAGKSGNADERGDGRTLSSPFRVNAGHVHLALVRLSGPADASGTSAAARSNKVDLYAVLPRKLGYHPEHDELGYGNAANEKRSRPTRGRWIVPPKPALKRDFERPQLPIGSLAVTFEPPAPRRSEHAGNRAVQRRAIMPAPFHALDFDNLPLIETTRNAYGAMRARFEAEAVTNPTTAVQREAKAEAADHIRDGARRFASLTSTAPAENDVTHWGETVGALVARARGRWTTLGENALERPAKVLLSFIHLGEALYILMGGPALEALARSREQVACGISVRGQAVAVAWENAVVAAHITTIEGDPPAGGGEVPRFWVGSITLGNRSLRHATVPMQALGTDAAINAYLQTLANGFHDYYRAIRLAITQHQRIAGGDAEATARLVAAFDAIATRLLGLASTINGGTEAVRIALMKALVYGNFAAFTKAAAIAANETPVSPVAPQLEGLHFQPPIVIA</sequence>
<evidence type="ECO:0000313" key="2">
    <source>
        <dbReference type="EMBL" id="MBH5386663.1"/>
    </source>
</evidence>
<comment type="caution">
    <text evidence="2">The sequence shown here is derived from an EMBL/GenBank/DDBJ whole genome shotgun (WGS) entry which is preliminary data.</text>
</comment>
<evidence type="ECO:0000256" key="1">
    <source>
        <dbReference type="SAM" id="MobiDB-lite"/>
    </source>
</evidence>
<proteinExistence type="predicted"/>
<protein>
    <submittedName>
        <fullName evidence="2">Uncharacterized protein</fullName>
    </submittedName>
</protein>
<gene>
    <name evidence="2" type="ORF">H1B27_10250</name>
</gene>
<dbReference type="EMBL" id="JACEGD010000008">
    <property type="protein sequence ID" value="MBH5386663.1"/>
    <property type="molecule type" value="Genomic_DNA"/>
</dbReference>
<dbReference type="Proteomes" id="UP001194539">
    <property type="component" value="Unassembled WGS sequence"/>
</dbReference>
<feature type="region of interest" description="Disordered" evidence="1">
    <location>
        <begin position="266"/>
        <end position="289"/>
    </location>
</feature>
<keyword evidence="3" id="KW-1185">Reference proteome</keyword>
<name>A0ABS0P0A0_9BRAD</name>
<evidence type="ECO:0000313" key="3">
    <source>
        <dbReference type="Proteomes" id="UP001194539"/>
    </source>
</evidence>
<dbReference type="RefSeq" id="WP_197965961.1">
    <property type="nucleotide sequence ID" value="NZ_JACEGD010000008.1"/>
</dbReference>
<accession>A0ABS0P0A0</accession>
<reference evidence="2 3" key="1">
    <citation type="submission" date="2020-07" db="EMBL/GenBank/DDBJ databases">
        <title>Bradyrhizobium diversity isolated from nodules of indigenous legumes of Western Australia.</title>
        <authorList>
            <person name="Klepa M.S."/>
        </authorList>
    </citation>
    <scope>NUCLEOTIDE SEQUENCE [LARGE SCALE GENOMIC DNA]</scope>
    <source>
        <strain evidence="2 3">CNPSo 4019</strain>
    </source>
</reference>